<sequence>MDNAIHTNVEPRILHNGDVIVAN</sequence>
<keyword evidence="2" id="KW-1185">Reference proteome</keyword>
<dbReference type="KEGG" id="pseg:D3H65_29910"/>
<dbReference type="NCBIfam" id="NF012209">
    <property type="entry name" value="LEPR-8K"/>
    <property type="match status" value="1"/>
</dbReference>
<dbReference type="EMBL" id="CP032157">
    <property type="protein sequence ID" value="AXY78829.1"/>
    <property type="molecule type" value="Genomic_DNA"/>
</dbReference>
<proteinExistence type="predicted"/>
<name>A0A3B7N024_9BACT</name>
<gene>
    <name evidence="1" type="ORF">D3H65_29910</name>
</gene>
<reference evidence="1 2" key="1">
    <citation type="submission" date="2018-09" db="EMBL/GenBank/DDBJ databases">
        <title>Genome sequencing of strain 6GH32-13.</title>
        <authorList>
            <person name="Weon H.-Y."/>
            <person name="Heo J."/>
            <person name="Kwon S.-W."/>
        </authorList>
    </citation>
    <scope>NUCLEOTIDE SEQUENCE [LARGE SCALE GENOMIC DNA]</scope>
    <source>
        <strain evidence="1 2">5GH32-13</strain>
    </source>
</reference>
<accession>A0A3B7N024</accession>
<organism evidence="1 2">
    <name type="scientific">Paraflavitalea soli</name>
    <dbReference type="NCBI Taxonomy" id="2315862"/>
    <lineage>
        <taxon>Bacteria</taxon>
        <taxon>Pseudomonadati</taxon>
        <taxon>Bacteroidota</taxon>
        <taxon>Chitinophagia</taxon>
        <taxon>Chitinophagales</taxon>
        <taxon>Chitinophagaceae</taxon>
        <taxon>Paraflavitalea</taxon>
    </lineage>
</organism>
<dbReference type="InterPro" id="IPR053786">
    <property type="entry name" value="LEPRxLL_CS"/>
</dbReference>
<protein>
    <submittedName>
        <fullName evidence="1">LEPR-XLL domain-containing protein</fullName>
    </submittedName>
</protein>
<evidence type="ECO:0000313" key="2">
    <source>
        <dbReference type="Proteomes" id="UP000263900"/>
    </source>
</evidence>
<dbReference type="Proteomes" id="UP000263900">
    <property type="component" value="Chromosome"/>
</dbReference>
<dbReference type="AlphaFoldDB" id="A0A3B7N024"/>
<evidence type="ECO:0000313" key="1">
    <source>
        <dbReference type="EMBL" id="AXY78829.1"/>
    </source>
</evidence>